<dbReference type="SUPFAM" id="SSF118290">
    <property type="entry name" value="WRKY DNA-binding domain"/>
    <property type="match status" value="1"/>
</dbReference>
<evidence type="ECO:0000313" key="8">
    <source>
        <dbReference type="EMBL" id="GAU22755.1"/>
    </source>
</evidence>
<dbReference type="InterPro" id="IPR044810">
    <property type="entry name" value="WRKY_plant"/>
</dbReference>
<evidence type="ECO:0000256" key="1">
    <source>
        <dbReference type="ARBA" id="ARBA00004123"/>
    </source>
</evidence>
<feature type="coiled-coil region" evidence="6">
    <location>
        <begin position="94"/>
        <end position="135"/>
    </location>
</feature>
<evidence type="ECO:0000259" key="7">
    <source>
        <dbReference type="PROSITE" id="PS50811"/>
    </source>
</evidence>
<name>A0A2Z6MHY0_TRISU</name>
<comment type="subcellular location">
    <subcellularLocation>
        <location evidence="1">Nucleus</location>
    </subcellularLocation>
</comment>
<feature type="non-terminal residue" evidence="8">
    <location>
        <position position="258"/>
    </location>
</feature>
<evidence type="ECO:0000256" key="5">
    <source>
        <dbReference type="ARBA" id="ARBA00023242"/>
    </source>
</evidence>
<keyword evidence="6" id="KW-0175">Coiled coil</keyword>
<evidence type="ECO:0000313" key="9">
    <source>
        <dbReference type="Proteomes" id="UP000242715"/>
    </source>
</evidence>
<keyword evidence="3" id="KW-0238">DNA-binding</keyword>
<dbReference type="AlphaFoldDB" id="A0A2Z6MHY0"/>
<dbReference type="Proteomes" id="UP000242715">
    <property type="component" value="Unassembled WGS sequence"/>
</dbReference>
<evidence type="ECO:0000256" key="4">
    <source>
        <dbReference type="ARBA" id="ARBA00023163"/>
    </source>
</evidence>
<keyword evidence="9" id="KW-1185">Reference proteome</keyword>
<evidence type="ECO:0000256" key="3">
    <source>
        <dbReference type="ARBA" id="ARBA00023125"/>
    </source>
</evidence>
<feature type="domain" description="WRKY" evidence="7">
    <location>
        <begin position="216"/>
        <end position="258"/>
    </location>
</feature>
<dbReference type="InterPro" id="IPR036576">
    <property type="entry name" value="WRKY_dom_sf"/>
</dbReference>
<sequence>MEEEDIDIGNSNVEVPHSSSQVMSFNGKRLIMDEVDFFAQKKMSPVHHDQRIEHHHVDTSISTLDLLTKISLSNKSTMDDGEYSEATIRNKNECAALVAELHQMNVENQRLKELVDKLRIDCNALEEHINDEATEDKKRKNMVDLMENDKKTQKICINGVIQEKMERDDNEIQQAMKGFPGWLSNNVPRLNSFKGVDDQGTESMIKKARVSVRARSEATMISDGCQWRKYGQKMAKGNPCPRAYYRCTMGTACPVRKQ</sequence>
<dbReference type="Gene3D" id="2.20.25.80">
    <property type="entry name" value="WRKY domain"/>
    <property type="match status" value="1"/>
</dbReference>
<dbReference type="GO" id="GO:0043565">
    <property type="term" value="F:sequence-specific DNA binding"/>
    <property type="evidence" value="ECO:0007669"/>
    <property type="project" value="InterPro"/>
</dbReference>
<reference evidence="9" key="1">
    <citation type="journal article" date="2017" name="Front. Plant Sci.">
        <title>Climate Clever Clovers: New Paradigm to Reduce the Environmental Footprint of Ruminants by Breeding Low Methanogenic Forages Utilizing Haplotype Variation.</title>
        <authorList>
            <person name="Kaur P."/>
            <person name="Appels R."/>
            <person name="Bayer P.E."/>
            <person name="Keeble-Gagnere G."/>
            <person name="Wang J."/>
            <person name="Hirakawa H."/>
            <person name="Shirasawa K."/>
            <person name="Vercoe P."/>
            <person name="Stefanova K."/>
            <person name="Durmic Z."/>
            <person name="Nichols P."/>
            <person name="Revell C."/>
            <person name="Isobe S.N."/>
            <person name="Edwards D."/>
            <person name="Erskine W."/>
        </authorList>
    </citation>
    <scope>NUCLEOTIDE SEQUENCE [LARGE SCALE GENOMIC DNA]</scope>
    <source>
        <strain evidence="9">cv. Daliak</strain>
    </source>
</reference>
<keyword evidence="2" id="KW-0805">Transcription regulation</keyword>
<proteinExistence type="predicted"/>
<evidence type="ECO:0000256" key="6">
    <source>
        <dbReference type="SAM" id="Coils"/>
    </source>
</evidence>
<organism evidence="8 9">
    <name type="scientific">Trifolium subterraneum</name>
    <name type="common">Subterranean clover</name>
    <dbReference type="NCBI Taxonomy" id="3900"/>
    <lineage>
        <taxon>Eukaryota</taxon>
        <taxon>Viridiplantae</taxon>
        <taxon>Streptophyta</taxon>
        <taxon>Embryophyta</taxon>
        <taxon>Tracheophyta</taxon>
        <taxon>Spermatophyta</taxon>
        <taxon>Magnoliopsida</taxon>
        <taxon>eudicotyledons</taxon>
        <taxon>Gunneridae</taxon>
        <taxon>Pentapetalae</taxon>
        <taxon>rosids</taxon>
        <taxon>fabids</taxon>
        <taxon>Fabales</taxon>
        <taxon>Fabaceae</taxon>
        <taxon>Papilionoideae</taxon>
        <taxon>50 kb inversion clade</taxon>
        <taxon>NPAAA clade</taxon>
        <taxon>Hologalegina</taxon>
        <taxon>IRL clade</taxon>
        <taxon>Trifolieae</taxon>
        <taxon>Trifolium</taxon>
    </lineage>
</organism>
<protein>
    <recommendedName>
        <fullName evidence="7">WRKY domain-containing protein</fullName>
    </recommendedName>
</protein>
<dbReference type="PANTHER" id="PTHR31429:SF81">
    <property type="entry name" value="TRANSCRIPTION FACTOR WRKY FAMILY-RELATED"/>
    <property type="match status" value="1"/>
</dbReference>
<dbReference type="EMBL" id="DF973253">
    <property type="protein sequence ID" value="GAU22755.1"/>
    <property type="molecule type" value="Genomic_DNA"/>
</dbReference>
<dbReference type="OrthoDB" id="2020995at2759"/>
<dbReference type="InterPro" id="IPR003657">
    <property type="entry name" value="WRKY_dom"/>
</dbReference>
<gene>
    <name evidence="8" type="ORF">TSUD_129670</name>
</gene>
<dbReference type="SMART" id="SM00774">
    <property type="entry name" value="WRKY"/>
    <property type="match status" value="1"/>
</dbReference>
<dbReference type="Pfam" id="PF03106">
    <property type="entry name" value="WRKY"/>
    <property type="match status" value="1"/>
</dbReference>
<dbReference type="GO" id="GO:0005634">
    <property type="term" value="C:nucleus"/>
    <property type="evidence" value="ECO:0007669"/>
    <property type="project" value="UniProtKB-SubCell"/>
</dbReference>
<accession>A0A2Z6MHY0</accession>
<keyword evidence="5" id="KW-0539">Nucleus</keyword>
<dbReference type="PROSITE" id="PS50811">
    <property type="entry name" value="WRKY"/>
    <property type="match status" value="1"/>
</dbReference>
<evidence type="ECO:0000256" key="2">
    <source>
        <dbReference type="ARBA" id="ARBA00023015"/>
    </source>
</evidence>
<keyword evidence="4" id="KW-0804">Transcription</keyword>
<dbReference type="PANTHER" id="PTHR31429">
    <property type="entry name" value="WRKY TRANSCRIPTION FACTOR 36-RELATED"/>
    <property type="match status" value="1"/>
</dbReference>
<dbReference type="GO" id="GO:0003700">
    <property type="term" value="F:DNA-binding transcription factor activity"/>
    <property type="evidence" value="ECO:0007669"/>
    <property type="project" value="InterPro"/>
</dbReference>